<feature type="transmembrane region" description="Helical" evidence="6">
    <location>
        <begin position="696"/>
        <end position="727"/>
    </location>
</feature>
<feature type="transmembrane region" description="Helical" evidence="6">
    <location>
        <begin position="293"/>
        <end position="314"/>
    </location>
</feature>
<protein>
    <submittedName>
        <fullName evidence="8">ABC transporter permease</fullName>
    </submittedName>
</protein>
<evidence type="ECO:0000256" key="1">
    <source>
        <dbReference type="ARBA" id="ARBA00004651"/>
    </source>
</evidence>
<name>A0ABX1AUA5_9ACTN</name>
<evidence type="ECO:0000313" key="9">
    <source>
        <dbReference type="Proteomes" id="UP000746503"/>
    </source>
</evidence>
<evidence type="ECO:0000259" key="7">
    <source>
        <dbReference type="Pfam" id="PF02687"/>
    </source>
</evidence>
<dbReference type="PANTHER" id="PTHR30287:SF1">
    <property type="entry name" value="INNER MEMBRANE PROTEIN"/>
    <property type="match status" value="1"/>
</dbReference>
<dbReference type="InterPro" id="IPR038766">
    <property type="entry name" value="Membrane_comp_ABC_pdt"/>
</dbReference>
<feature type="transmembrane region" description="Helical" evidence="6">
    <location>
        <begin position="362"/>
        <end position="383"/>
    </location>
</feature>
<evidence type="ECO:0000313" key="8">
    <source>
        <dbReference type="EMBL" id="NJP67857.1"/>
    </source>
</evidence>
<keyword evidence="9" id="KW-1185">Reference proteome</keyword>
<comment type="subcellular location">
    <subcellularLocation>
        <location evidence="1">Cell membrane</location>
        <topology evidence="1">Multi-pass membrane protein</topology>
    </subcellularLocation>
</comment>
<proteinExistence type="predicted"/>
<feature type="transmembrane region" description="Helical" evidence="6">
    <location>
        <begin position="252"/>
        <end position="273"/>
    </location>
</feature>
<evidence type="ECO:0000256" key="6">
    <source>
        <dbReference type="SAM" id="Phobius"/>
    </source>
</evidence>
<evidence type="ECO:0000256" key="3">
    <source>
        <dbReference type="ARBA" id="ARBA00022692"/>
    </source>
</evidence>
<comment type="caution">
    <text evidence="8">The sequence shown here is derived from an EMBL/GenBank/DDBJ whole genome shotgun (WGS) entry which is preliminary data.</text>
</comment>
<feature type="domain" description="ABC3 transporter permease C-terminal" evidence="7">
    <location>
        <begin position="202"/>
        <end position="315"/>
    </location>
</feature>
<keyword evidence="2" id="KW-1003">Cell membrane</keyword>
<evidence type="ECO:0000256" key="5">
    <source>
        <dbReference type="ARBA" id="ARBA00023136"/>
    </source>
</evidence>
<keyword evidence="5 6" id="KW-0472">Membrane</keyword>
<dbReference type="InterPro" id="IPR003838">
    <property type="entry name" value="ABC3_permease_C"/>
</dbReference>
<dbReference type="EMBL" id="JAAVJB010000146">
    <property type="protein sequence ID" value="NJP67857.1"/>
    <property type="molecule type" value="Genomic_DNA"/>
</dbReference>
<feature type="transmembrane region" description="Helical" evidence="6">
    <location>
        <begin position="648"/>
        <end position="669"/>
    </location>
</feature>
<keyword evidence="3 6" id="KW-0812">Transmembrane</keyword>
<accession>A0ABX1AUA5</accession>
<evidence type="ECO:0000256" key="2">
    <source>
        <dbReference type="ARBA" id="ARBA00022475"/>
    </source>
</evidence>
<feature type="domain" description="ABC3 transporter permease C-terminal" evidence="7">
    <location>
        <begin position="653"/>
        <end position="763"/>
    </location>
</feature>
<gene>
    <name evidence="8" type="ORF">HCJ92_16505</name>
</gene>
<reference evidence="8 9" key="1">
    <citation type="submission" date="2020-03" db="EMBL/GenBank/DDBJ databases">
        <title>Draft genome of Streptomyces sp. ventii, isolated from the Axial Seamount in the Pacific Ocean, and resequencing of the two type strains Streptomyces lonarensis strain NCL 716 and Streptomyces bohaiensis strain 11A07.</title>
        <authorList>
            <person name="Loughran R.M."/>
            <person name="Pfannmuller K.M."/>
            <person name="Wasson B.J."/>
            <person name="Deadmond M.C."/>
            <person name="Paddock B.E."/>
            <person name="Koyack M.J."/>
            <person name="Gallegos D.A."/>
            <person name="Mitchell E.A."/>
            <person name="Ushijima B."/>
            <person name="Saw J.H."/>
            <person name="Mcphail K.L."/>
            <person name="Videau P."/>
        </authorList>
    </citation>
    <scope>NUCLEOTIDE SEQUENCE [LARGE SCALE GENOMIC DNA]</scope>
    <source>
        <strain evidence="9">5675061</strain>
    </source>
</reference>
<keyword evidence="4 6" id="KW-1133">Transmembrane helix</keyword>
<organism evidence="8 9">
    <name type="scientific">Streptomyces spiramenti</name>
    <dbReference type="NCBI Taxonomy" id="2720606"/>
    <lineage>
        <taxon>Bacteria</taxon>
        <taxon>Bacillati</taxon>
        <taxon>Actinomycetota</taxon>
        <taxon>Actinomycetes</taxon>
        <taxon>Kitasatosporales</taxon>
        <taxon>Streptomycetaceae</taxon>
        <taxon>Streptomyces</taxon>
    </lineage>
</organism>
<dbReference type="PANTHER" id="PTHR30287">
    <property type="entry name" value="MEMBRANE COMPONENT OF PREDICTED ABC SUPERFAMILY METABOLITE UPTAKE TRANSPORTER"/>
    <property type="match status" value="1"/>
</dbReference>
<feature type="transmembrane region" description="Helical" evidence="6">
    <location>
        <begin position="739"/>
        <end position="759"/>
    </location>
</feature>
<feature type="transmembrane region" description="Helical" evidence="6">
    <location>
        <begin position="195"/>
        <end position="219"/>
    </location>
</feature>
<dbReference type="Proteomes" id="UP000746503">
    <property type="component" value="Unassembled WGS sequence"/>
</dbReference>
<feature type="transmembrane region" description="Helical" evidence="6">
    <location>
        <begin position="411"/>
        <end position="432"/>
    </location>
</feature>
<dbReference type="RefSeq" id="WP_167934372.1">
    <property type="nucleotide sequence ID" value="NZ_JAAVJB010000146.1"/>
</dbReference>
<dbReference type="Pfam" id="PF02687">
    <property type="entry name" value="FtsX"/>
    <property type="match status" value="2"/>
</dbReference>
<sequence>MSGRLLRELGMGARMAFGGGRGGVTRTVLTAIGIGLGVAVLLLAASVPAIRAASDDRVDGRAPVFAGAGTEDDPPTGSVGLRYAETEFLGQRVSGAVLERIDVGAAPALPPGIDRLPKPGDLYVSPALARLLDGEHGELLAARFGGARVAGTIGNEGLAGPGEHRFYQGAVADAGESRVVTSFGDDRAANSLPPLFVMLIVVILVVLLLPVAVFVATAVRFGGESRDRRLAALRLVGADRAMTARITAGETLAGALLGLVSGVGIFYALRSVAAGITLFGNGAFATDITPVPALALPVLAAVPVSSVAVSLFALRSVAVTPLGVARDGAERPRRMWWRSVLLLGGALLLAFGASATDGGGETLVVLGMLAFLIGTALMVPWLMERLLRRLRGGPLSWQLAVRRLQLTGGSAARAVSGVTVAVAGAVALQMVFAGVDRDTRVGSDQDAEEVQFVASSRDTDTHAAAAFLTRYEGGTGVAASAGHYSARMVAAPGGPGAEFVPVRVGDCAALAQLVRTGSCADGDAFWVAGEVGPQPGTELVPYAEDPSTGEPLPPDPSAGGTLVVPETVAATMRVGADGNHRNGLFLTPGAVLGELPDRVDAEVFVALDPTVPAALEHVRSLGSLYDGTRSHERLGQVGDADLAAVSQWLAAGSTAVMLMIAASLIVSTVEQLRERRRQLAVLVAFGTRRRTLAASVLWQTAVPVGLGLVIAAVGGVSLGLLLVRLFGTEVVDWWALPPYLGVGLGMVAVVTSAGLPPLWRMMRPDGLRSE</sequence>
<feature type="transmembrane region" description="Helical" evidence="6">
    <location>
        <begin position="335"/>
        <end position="356"/>
    </location>
</feature>
<evidence type="ECO:0000256" key="4">
    <source>
        <dbReference type="ARBA" id="ARBA00022989"/>
    </source>
</evidence>